<dbReference type="OrthoDB" id="200924at2759"/>
<evidence type="ECO:0000256" key="1">
    <source>
        <dbReference type="PROSITE-ProRule" id="PRU00221"/>
    </source>
</evidence>
<dbReference type="SMART" id="SM00320">
    <property type="entry name" value="WD40"/>
    <property type="match status" value="5"/>
</dbReference>
<dbReference type="GO" id="GO:0030968">
    <property type="term" value="P:endoplasmic reticulum unfolded protein response"/>
    <property type="evidence" value="ECO:0007669"/>
    <property type="project" value="TreeGrafter"/>
</dbReference>
<dbReference type="PROSITE" id="PS50294">
    <property type="entry name" value="WD_REPEATS_REGION"/>
    <property type="match status" value="1"/>
</dbReference>
<dbReference type="PROSITE" id="PS50082">
    <property type="entry name" value="WD_REPEATS_2"/>
    <property type="match status" value="2"/>
</dbReference>
<feature type="transmembrane region" description="Helical" evidence="2">
    <location>
        <begin position="13"/>
        <end position="34"/>
    </location>
</feature>
<dbReference type="Gene3D" id="2.130.10.10">
    <property type="entry name" value="YVTN repeat-like/Quinoprotein amine dehydrogenase"/>
    <property type="match status" value="2"/>
</dbReference>
<keyword evidence="1" id="KW-0853">WD repeat</keyword>
<name>A0A7I4Y6R5_HAECO</name>
<dbReference type="OMA" id="WDINVRY"/>
<evidence type="ECO:0000256" key="2">
    <source>
        <dbReference type="SAM" id="Phobius"/>
    </source>
</evidence>
<dbReference type="InterPro" id="IPR036322">
    <property type="entry name" value="WD40_repeat_dom_sf"/>
</dbReference>
<reference evidence="4" key="1">
    <citation type="submission" date="2020-12" db="UniProtKB">
        <authorList>
            <consortium name="WormBaseParasite"/>
        </authorList>
    </citation>
    <scope>IDENTIFICATION</scope>
    <source>
        <strain evidence="4">MHco3</strain>
    </source>
</reference>
<keyword evidence="3" id="KW-1185">Reference proteome</keyword>
<evidence type="ECO:0000313" key="3">
    <source>
        <dbReference type="Proteomes" id="UP000025227"/>
    </source>
</evidence>
<keyword evidence="2" id="KW-0812">Transmembrane</keyword>
<dbReference type="InterPro" id="IPR042410">
    <property type="entry name" value="WBSCR13"/>
</dbReference>
<dbReference type="PANTHER" id="PTHR44321">
    <property type="entry name" value="TRANSDUCIN BETA-LIKE PROTEIN 2"/>
    <property type="match status" value="1"/>
</dbReference>
<accession>A0A7I4Y6R5</accession>
<proteinExistence type="predicted"/>
<sequence>ITFTMMDFENMDVATMFSAFIGILVIMVSSIYYFTKKQREESIREREEEDIAQEVEEVDEDAKLDATRKANKHRKNDHWKPKAKEASYDHLWSVTTLKGHTADVTGVDFAQDGKKFVTVSSDRTVFLWDVRDFEEREHRSVRQVLDFDTATQVSFSPDCKSVVFAMKRSNRLAVFKLVKKEPGASYKFVHVENLSFPSVHTLDISRSGISSNGKFLMSASPDNKIALYDIHGELLKTLEPKMSSLFDVVISPDGRFVAACGFTTEVFVYEVIFNREKVFQDAKRVFDLKGHNSGVFAVAFNANASRAVTVSRDGFWRVFDTDIRYVQGQEATTINKGEWSLLKGASADRVRLAMSPSGDSFAVSCGSTLKIFSSEDEHKDFPELSDVHGDQRILVIKYSPCGRLIATCGDRYVRVFRSIPEYHSQVMRLTKNLKDVTGDAPRRRMLEQIEEAKQILEKYGV</sequence>
<dbReference type="SUPFAM" id="SSF50978">
    <property type="entry name" value="WD40 repeat-like"/>
    <property type="match status" value="1"/>
</dbReference>
<dbReference type="InterPro" id="IPR015943">
    <property type="entry name" value="WD40/YVTN_repeat-like_dom_sf"/>
</dbReference>
<dbReference type="WBParaSite" id="HCON_00056210-00001">
    <property type="protein sequence ID" value="HCON_00056210-00001"/>
    <property type="gene ID" value="HCON_00056210"/>
</dbReference>
<keyword evidence="2" id="KW-1133">Transmembrane helix</keyword>
<dbReference type="Pfam" id="PF00400">
    <property type="entry name" value="WD40"/>
    <property type="match status" value="3"/>
</dbReference>
<dbReference type="Proteomes" id="UP000025227">
    <property type="component" value="Unplaced"/>
</dbReference>
<dbReference type="GO" id="GO:0005783">
    <property type="term" value="C:endoplasmic reticulum"/>
    <property type="evidence" value="ECO:0007669"/>
    <property type="project" value="TreeGrafter"/>
</dbReference>
<dbReference type="PANTHER" id="PTHR44321:SF1">
    <property type="entry name" value="TRANSDUCIN BETA-LIKE PROTEIN 2"/>
    <property type="match status" value="1"/>
</dbReference>
<dbReference type="AlphaFoldDB" id="A0A7I4Y6R5"/>
<evidence type="ECO:0000313" key="4">
    <source>
        <dbReference type="WBParaSite" id="HCON_00056210-00001"/>
    </source>
</evidence>
<feature type="repeat" description="WD" evidence="1">
    <location>
        <begin position="97"/>
        <end position="138"/>
    </location>
</feature>
<dbReference type="InterPro" id="IPR001680">
    <property type="entry name" value="WD40_rpt"/>
</dbReference>
<organism evidence="3 4">
    <name type="scientific">Haemonchus contortus</name>
    <name type="common">Barber pole worm</name>
    <dbReference type="NCBI Taxonomy" id="6289"/>
    <lineage>
        <taxon>Eukaryota</taxon>
        <taxon>Metazoa</taxon>
        <taxon>Ecdysozoa</taxon>
        <taxon>Nematoda</taxon>
        <taxon>Chromadorea</taxon>
        <taxon>Rhabditida</taxon>
        <taxon>Rhabditina</taxon>
        <taxon>Rhabditomorpha</taxon>
        <taxon>Strongyloidea</taxon>
        <taxon>Trichostrongylidae</taxon>
        <taxon>Haemonchus</taxon>
    </lineage>
</organism>
<feature type="repeat" description="WD" evidence="1">
    <location>
        <begin position="288"/>
        <end position="320"/>
    </location>
</feature>
<protein>
    <submittedName>
        <fullName evidence="4">WD_REPEATS_REGION domain-containing protein</fullName>
    </submittedName>
</protein>
<keyword evidence="2" id="KW-0472">Membrane</keyword>